<dbReference type="GO" id="GO:0032259">
    <property type="term" value="P:methylation"/>
    <property type="evidence" value="ECO:0007669"/>
    <property type="project" value="UniProtKB-KW"/>
</dbReference>
<keyword evidence="2" id="KW-0489">Methyltransferase</keyword>
<dbReference type="SUPFAM" id="SSF53335">
    <property type="entry name" value="S-adenosyl-L-methionine-dependent methyltransferases"/>
    <property type="match status" value="1"/>
</dbReference>
<dbReference type="PANTHER" id="PTHR47739:SF1">
    <property type="entry name" value="TRNA1(VAL) (ADENINE(37)-N6)-METHYLTRANSFERASE"/>
    <property type="match status" value="1"/>
</dbReference>
<organism evidence="2 3">
    <name type="scientific">Meinhardsimonia xiamenensis</name>
    <dbReference type="NCBI Taxonomy" id="990712"/>
    <lineage>
        <taxon>Bacteria</taxon>
        <taxon>Pseudomonadati</taxon>
        <taxon>Pseudomonadota</taxon>
        <taxon>Alphaproteobacteria</taxon>
        <taxon>Rhodobacterales</taxon>
        <taxon>Paracoccaceae</taxon>
        <taxon>Meinhardsimonia</taxon>
    </lineage>
</organism>
<feature type="domain" description="Methyltransferase" evidence="1">
    <location>
        <begin position="49"/>
        <end position="120"/>
    </location>
</feature>
<dbReference type="PANTHER" id="PTHR47739">
    <property type="entry name" value="TRNA1(VAL) (ADENINE(37)-N6)-METHYLTRANSFERASE"/>
    <property type="match status" value="1"/>
</dbReference>
<dbReference type="EMBL" id="FNFV01000001">
    <property type="protein sequence ID" value="SDK02117.1"/>
    <property type="molecule type" value="Genomic_DNA"/>
</dbReference>
<dbReference type="CDD" id="cd02440">
    <property type="entry name" value="AdoMet_MTases"/>
    <property type="match status" value="1"/>
</dbReference>
<evidence type="ECO:0000313" key="2">
    <source>
        <dbReference type="EMBL" id="SDK02117.1"/>
    </source>
</evidence>
<sequence>MSAPLPPDLTEDGFLGGRLVIAQPARGFRSGTDAVLLAAAVPAEAGQTVLELGCGAGAAALCLARRVPGVRVTGVEILPAMAALARRNAERNGLALEVIEADVGALPRALRARSFDHVMMNPPYFTPGSGTSPEEPGRAMGNAGPRALGDWLDTGIRRLGPKGRLTVIQRSERLPEILRVLEGRLGQITVLPLQGRTGRPADRVIVTGRKGSRAPFRLLAPLVIHEGHAHVEKGESFTPAVARVLREGAGLPVAWG</sequence>
<evidence type="ECO:0000259" key="1">
    <source>
        <dbReference type="Pfam" id="PF13649"/>
    </source>
</evidence>
<dbReference type="Proteomes" id="UP000199328">
    <property type="component" value="Unassembled WGS sequence"/>
</dbReference>
<reference evidence="3" key="1">
    <citation type="submission" date="2016-10" db="EMBL/GenBank/DDBJ databases">
        <authorList>
            <person name="Varghese N."/>
            <person name="Submissions S."/>
        </authorList>
    </citation>
    <scope>NUCLEOTIDE SEQUENCE [LARGE SCALE GENOMIC DNA]</scope>
    <source>
        <strain evidence="3">CGMCC 1.10789</strain>
    </source>
</reference>
<dbReference type="Gene3D" id="3.40.50.150">
    <property type="entry name" value="Vaccinia Virus protein VP39"/>
    <property type="match status" value="1"/>
</dbReference>
<dbReference type="InterPro" id="IPR041698">
    <property type="entry name" value="Methyltransf_25"/>
</dbReference>
<keyword evidence="3" id="KW-1185">Reference proteome</keyword>
<dbReference type="GO" id="GO:0008168">
    <property type="term" value="F:methyltransferase activity"/>
    <property type="evidence" value="ECO:0007669"/>
    <property type="project" value="UniProtKB-KW"/>
</dbReference>
<accession>A0A1G8YHG5</accession>
<proteinExistence type="predicted"/>
<dbReference type="InterPro" id="IPR029063">
    <property type="entry name" value="SAM-dependent_MTases_sf"/>
</dbReference>
<dbReference type="STRING" id="990712.SAMN05216257_101323"/>
<keyword evidence="2" id="KW-0808">Transferase</keyword>
<protein>
    <submittedName>
        <fullName evidence="2">tRNA1(Val) A37 N6-methylase TrmN6</fullName>
    </submittedName>
</protein>
<name>A0A1G8YHG5_9RHOB</name>
<dbReference type="AlphaFoldDB" id="A0A1G8YHG5"/>
<dbReference type="Pfam" id="PF13649">
    <property type="entry name" value="Methyltransf_25"/>
    <property type="match status" value="1"/>
</dbReference>
<dbReference type="InterPro" id="IPR050210">
    <property type="entry name" value="tRNA_Adenine-N(6)_MTase"/>
</dbReference>
<gene>
    <name evidence="2" type="ORF">SAMN05216257_101323</name>
</gene>
<dbReference type="RefSeq" id="WP_245656839.1">
    <property type="nucleotide sequence ID" value="NZ_FNFV01000001.1"/>
</dbReference>
<evidence type="ECO:0000313" key="3">
    <source>
        <dbReference type="Proteomes" id="UP000199328"/>
    </source>
</evidence>